<organism evidence="2 3">
    <name type="scientific">Hyaloscypha bicolor E</name>
    <dbReference type="NCBI Taxonomy" id="1095630"/>
    <lineage>
        <taxon>Eukaryota</taxon>
        <taxon>Fungi</taxon>
        <taxon>Dikarya</taxon>
        <taxon>Ascomycota</taxon>
        <taxon>Pezizomycotina</taxon>
        <taxon>Leotiomycetes</taxon>
        <taxon>Helotiales</taxon>
        <taxon>Hyaloscyphaceae</taxon>
        <taxon>Hyaloscypha</taxon>
        <taxon>Hyaloscypha bicolor</taxon>
    </lineage>
</organism>
<dbReference type="Proteomes" id="UP000235371">
    <property type="component" value="Unassembled WGS sequence"/>
</dbReference>
<evidence type="ECO:0000256" key="1">
    <source>
        <dbReference type="SAM" id="MobiDB-lite"/>
    </source>
</evidence>
<name>A0A2J6STR2_9HELO</name>
<evidence type="ECO:0008006" key="4">
    <source>
        <dbReference type="Google" id="ProtNLM"/>
    </source>
</evidence>
<dbReference type="InParanoid" id="A0A2J6STR2"/>
<protein>
    <recommendedName>
        <fullName evidence="4">F-box domain-containing protein</fullName>
    </recommendedName>
</protein>
<dbReference type="GeneID" id="36578601"/>
<dbReference type="EMBL" id="KZ613866">
    <property type="protein sequence ID" value="PMD54178.1"/>
    <property type="molecule type" value="Genomic_DNA"/>
</dbReference>
<accession>A0A2J6STR2</accession>
<sequence length="376" mass="42852">MRATKGSLTIGRVGASKAKNETPYRSSSKRVAKEIIEIKKLPARASRKQVNYKEESEKESEVESEEDDEGDYGFGVVEVVEEVKKEVFATFEAGTELEEGLCIVRSLGGGKYELVNLNTVPRGLIASEDTGNILKGDPERRGMFAINKEQWDEAILKTELAAKSADGHIFRLMKLPLELRFKIYEYAIIANVPIRPTTAPSKILGLALLRASRQIYRECRPFFYQNNFKINSIVKNFMPYRESVTKNVQEITFDWWGFSQKDIATLTFFAQCKKLKVLHIMITKWSVDAAPYHRRQHTFQNEDSVKRFRKTNGFDKLVAIRGLQKVTVQNCAGLYGASDVTQEELVALEAFLMRELTKPRPDGAETKASKKRKDRY</sequence>
<dbReference type="PANTHER" id="PTHR38790:SF9">
    <property type="entry name" value="F-BOX DOMAIN-CONTAINING PROTEIN"/>
    <property type="match status" value="1"/>
</dbReference>
<dbReference type="RefSeq" id="XP_024731082.1">
    <property type="nucleotide sequence ID" value="XM_024870519.1"/>
</dbReference>
<dbReference type="AlphaFoldDB" id="A0A2J6STR2"/>
<evidence type="ECO:0000313" key="3">
    <source>
        <dbReference type="Proteomes" id="UP000235371"/>
    </source>
</evidence>
<dbReference type="PANTHER" id="PTHR38790">
    <property type="entry name" value="2EXR DOMAIN-CONTAINING PROTEIN-RELATED"/>
    <property type="match status" value="1"/>
</dbReference>
<gene>
    <name evidence="2" type="ORF">K444DRAFT_136978</name>
</gene>
<dbReference type="OrthoDB" id="62952at2759"/>
<proteinExistence type="predicted"/>
<feature type="region of interest" description="Disordered" evidence="1">
    <location>
        <begin position="1"/>
        <end position="30"/>
    </location>
</feature>
<feature type="region of interest" description="Disordered" evidence="1">
    <location>
        <begin position="44"/>
        <end position="70"/>
    </location>
</feature>
<evidence type="ECO:0000313" key="2">
    <source>
        <dbReference type="EMBL" id="PMD54178.1"/>
    </source>
</evidence>
<keyword evidence="3" id="KW-1185">Reference proteome</keyword>
<feature type="compositionally biased region" description="Basic and acidic residues" evidence="1">
    <location>
        <begin position="51"/>
        <end position="61"/>
    </location>
</feature>
<reference evidence="2 3" key="1">
    <citation type="submission" date="2016-04" db="EMBL/GenBank/DDBJ databases">
        <title>A degradative enzymes factory behind the ericoid mycorrhizal symbiosis.</title>
        <authorList>
            <consortium name="DOE Joint Genome Institute"/>
            <person name="Martino E."/>
            <person name="Morin E."/>
            <person name="Grelet G."/>
            <person name="Kuo A."/>
            <person name="Kohler A."/>
            <person name="Daghino S."/>
            <person name="Barry K."/>
            <person name="Choi C."/>
            <person name="Cichocki N."/>
            <person name="Clum A."/>
            <person name="Copeland A."/>
            <person name="Hainaut M."/>
            <person name="Haridas S."/>
            <person name="Labutti K."/>
            <person name="Lindquist E."/>
            <person name="Lipzen A."/>
            <person name="Khouja H.-R."/>
            <person name="Murat C."/>
            <person name="Ohm R."/>
            <person name="Olson A."/>
            <person name="Spatafora J."/>
            <person name="Veneault-Fourrey C."/>
            <person name="Henrissat B."/>
            <person name="Grigoriev I."/>
            <person name="Martin F."/>
            <person name="Perotto S."/>
        </authorList>
    </citation>
    <scope>NUCLEOTIDE SEQUENCE [LARGE SCALE GENOMIC DNA]</scope>
    <source>
        <strain evidence="2 3">E</strain>
    </source>
</reference>